<reference evidence="2 3" key="1">
    <citation type="submission" date="2019-03" db="EMBL/GenBank/DDBJ databases">
        <title>First draft genome of Liparis tanakae, snailfish: a comprehensive survey of snailfish specific genes.</title>
        <authorList>
            <person name="Kim W."/>
            <person name="Song I."/>
            <person name="Jeong J.-H."/>
            <person name="Kim D."/>
            <person name="Kim S."/>
            <person name="Ryu S."/>
            <person name="Song J.Y."/>
            <person name="Lee S.K."/>
        </authorList>
    </citation>
    <scope>NUCLEOTIDE SEQUENCE [LARGE SCALE GENOMIC DNA]</scope>
    <source>
        <tissue evidence="2">Muscle</tissue>
    </source>
</reference>
<dbReference type="Proteomes" id="UP000314294">
    <property type="component" value="Unassembled WGS sequence"/>
</dbReference>
<evidence type="ECO:0000256" key="1">
    <source>
        <dbReference type="SAM" id="MobiDB-lite"/>
    </source>
</evidence>
<dbReference type="AlphaFoldDB" id="A0A4Z2EJP1"/>
<feature type="compositionally biased region" description="Low complexity" evidence="1">
    <location>
        <begin position="167"/>
        <end position="193"/>
    </location>
</feature>
<organism evidence="2 3">
    <name type="scientific">Liparis tanakae</name>
    <name type="common">Tanaka's snailfish</name>
    <dbReference type="NCBI Taxonomy" id="230148"/>
    <lineage>
        <taxon>Eukaryota</taxon>
        <taxon>Metazoa</taxon>
        <taxon>Chordata</taxon>
        <taxon>Craniata</taxon>
        <taxon>Vertebrata</taxon>
        <taxon>Euteleostomi</taxon>
        <taxon>Actinopterygii</taxon>
        <taxon>Neopterygii</taxon>
        <taxon>Teleostei</taxon>
        <taxon>Neoteleostei</taxon>
        <taxon>Acanthomorphata</taxon>
        <taxon>Eupercaria</taxon>
        <taxon>Perciformes</taxon>
        <taxon>Cottioidei</taxon>
        <taxon>Cottales</taxon>
        <taxon>Liparidae</taxon>
        <taxon>Liparis</taxon>
    </lineage>
</organism>
<accession>A0A4Z2EJP1</accession>
<evidence type="ECO:0000313" key="2">
    <source>
        <dbReference type="EMBL" id="TNN28562.1"/>
    </source>
</evidence>
<dbReference type="OrthoDB" id="8964969at2759"/>
<name>A0A4Z2EJP1_9TELE</name>
<dbReference type="EMBL" id="SRLO01006753">
    <property type="protein sequence ID" value="TNN28562.1"/>
    <property type="molecule type" value="Genomic_DNA"/>
</dbReference>
<feature type="compositionally biased region" description="Basic and acidic residues" evidence="1">
    <location>
        <begin position="197"/>
        <end position="207"/>
    </location>
</feature>
<sequence>MTVLEVEAAKVDRLLPDETGYVITVSTKLYNEIDEHKTNREFGGAQIFLSVEEFTWLERWIQLRKHLAPKNDLVFATKGDGPVKSLVRHLQTAWAQMGLPGRPSFTDIRTAVSAHAKNHHTAETRIRLARYMCHDTSTADRFYSMVLNRRQGQQIREQFMEVTDTASSSRPSTRPSTSIPHATSSTDSSAHSTPEVQLKHTPPEQELEKMKVARRMVVMISPLQRAKQYGSKKRYLRKT</sequence>
<proteinExistence type="predicted"/>
<comment type="caution">
    <text evidence="2">The sequence shown here is derived from an EMBL/GenBank/DDBJ whole genome shotgun (WGS) entry which is preliminary data.</text>
</comment>
<gene>
    <name evidence="2" type="ORF">EYF80_061290</name>
</gene>
<keyword evidence="3" id="KW-1185">Reference proteome</keyword>
<feature type="region of interest" description="Disordered" evidence="1">
    <location>
        <begin position="161"/>
        <end position="207"/>
    </location>
</feature>
<evidence type="ECO:0000313" key="3">
    <source>
        <dbReference type="Proteomes" id="UP000314294"/>
    </source>
</evidence>
<protein>
    <submittedName>
        <fullName evidence="2">Uncharacterized protein</fullName>
    </submittedName>
</protein>